<evidence type="ECO:0000313" key="1">
    <source>
        <dbReference type="EMBL" id="KAF2661738.1"/>
    </source>
</evidence>
<dbReference type="Proteomes" id="UP000799324">
    <property type="component" value="Unassembled WGS sequence"/>
</dbReference>
<keyword evidence="2" id="KW-1185">Reference proteome</keyword>
<proteinExistence type="predicted"/>
<gene>
    <name evidence="1" type="ORF">K491DRAFT_384794</name>
</gene>
<name>A0A6A6TS63_9PLEO</name>
<dbReference type="AlphaFoldDB" id="A0A6A6TS63"/>
<organism evidence="1 2">
    <name type="scientific">Lophiostoma macrostomum CBS 122681</name>
    <dbReference type="NCBI Taxonomy" id="1314788"/>
    <lineage>
        <taxon>Eukaryota</taxon>
        <taxon>Fungi</taxon>
        <taxon>Dikarya</taxon>
        <taxon>Ascomycota</taxon>
        <taxon>Pezizomycotina</taxon>
        <taxon>Dothideomycetes</taxon>
        <taxon>Pleosporomycetidae</taxon>
        <taxon>Pleosporales</taxon>
        <taxon>Lophiostomataceae</taxon>
        <taxon>Lophiostoma</taxon>
    </lineage>
</organism>
<accession>A0A6A6TS63</accession>
<evidence type="ECO:0000313" key="2">
    <source>
        <dbReference type="Proteomes" id="UP000799324"/>
    </source>
</evidence>
<reference evidence="1" key="1">
    <citation type="journal article" date="2020" name="Stud. Mycol.">
        <title>101 Dothideomycetes genomes: a test case for predicting lifestyles and emergence of pathogens.</title>
        <authorList>
            <person name="Haridas S."/>
            <person name="Albert R."/>
            <person name="Binder M."/>
            <person name="Bloem J."/>
            <person name="Labutti K."/>
            <person name="Salamov A."/>
            <person name="Andreopoulos B."/>
            <person name="Baker S."/>
            <person name="Barry K."/>
            <person name="Bills G."/>
            <person name="Bluhm B."/>
            <person name="Cannon C."/>
            <person name="Castanera R."/>
            <person name="Culley D."/>
            <person name="Daum C."/>
            <person name="Ezra D."/>
            <person name="Gonzalez J."/>
            <person name="Henrissat B."/>
            <person name="Kuo A."/>
            <person name="Liang C."/>
            <person name="Lipzen A."/>
            <person name="Lutzoni F."/>
            <person name="Magnuson J."/>
            <person name="Mondo S."/>
            <person name="Nolan M."/>
            <person name="Ohm R."/>
            <person name="Pangilinan J."/>
            <person name="Park H.-J."/>
            <person name="Ramirez L."/>
            <person name="Alfaro M."/>
            <person name="Sun H."/>
            <person name="Tritt A."/>
            <person name="Yoshinaga Y."/>
            <person name="Zwiers L.-H."/>
            <person name="Turgeon B."/>
            <person name="Goodwin S."/>
            <person name="Spatafora J."/>
            <person name="Crous P."/>
            <person name="Grigoriev I."/>
        </authorList>
    </citation>
    <scope>NUCLEOTIDE SEQUENCE</scope>
    <source>
        <strain evidence="1">CBS 122681</strain>
    </source>
</reference>
<dbReference type="EMBL" id="MU004292">
    <property type="protein sequence ID" value="KAF2661738.1"/>
    <property type="molecule type" value="Genomic_DNA"/>
</dbReference>
<protein>
    <submittedName>
        <fullName evidence="1">Uncharacterized protein</fullName>
    </submittedName>
</protein>
<sequence length="160" mass="17874">MFEEAVETRDGDKKSLGTGWREMQAEGWSKSPFSSKVLGKEGRTMSVRGKSDRLHLSLRKQLIVNTSSYCGSNLGIHLRVGSLAWSANHLQLEATTVCQPQLILHPCGIIVQYTGITPHLPMEIDLLNCPSHPSFQPHQPILPSRAHPPEQMTQKHLYIV</sequence>